<dbReference type="STRING" id="4555.K3XYE3"/>
<dbReference type="InterPro" id="IPR009044">
    <property type="entry name" value="ssDNA-bd_transcriptional_reg"/>
</dbReference>
<keyword evidence="2" id="KW-0809">Transit peptide</keyword>
<dbReference type="Gene3D" id="2.30.31.10">
    <property type="entry name" value="Transcriptional Coactivator Pc4, Chain A"/>
    <property type="match status" value="1"/>
</dbReference>
<dbReference type="FunCoup" id="K3XYE3">
    <property type="interactions" value="518"/>
</dbReference>
<keyword evidence="5" id="KW-1185">Reference proteome</keyword>
<dbReference type="InterPro" id="IPR013742">
    <property type="entry name" value="Whirly"/>
</dbReference>
<feature type="compositionally biased region" description="Pro residues" evidence="3">
    <location>
        <begin position="103"/>
        <end position="112"/>
    </location>
</feature>
<feature type="region of interest" description="Disordered" evidence="3">
    <location>
        <begin position="93"/>
        <end position="124"/>
    </location>
</feature>
<evidence type="ECO:0000313" key="4">
    <source>
        <dbReference type="EnsemblPlants" id="KQL09267"/>
    </source>
</evidence>
<dbReference type="eggNOG" id="ENOG502QRRY">
    <property type="taxonomic scope" value="Eukaryota"/>
</dbReference>
<gene>
    <name evidence="4" type="primary">LOC101764865</name>
</gene>
<dbReference type="AlphaFoldDB" id="K3XYE3"/>
<dbReference type="PANTHER" id="PTHR31745">
    <property type="entry name" value="SINGLE-STRANDED DNA-BINDING PROTEIN WHY2, MITOCHONDRIAL"/>
    <property type="match status" value="1"/>
</dbReference>
<dbReference type="GO" id="GO:0003697">
    <property type="term" value="F:single-stranded DNA binding"/>
    <property type="evidence" value="ECO:0007669"/>
    <property type="project" value="InterPro"/>
</dbReference>
<dbReference type="GO" id="GO:0006355">
    <property type="term" value="P:regulation of DNA-templated transcription"/>
    <property type="evidence" value="ECO:0007669"/>
    <property type="project" value="InterPro"/>
</dbReference>
<dbReference type="Proteomes" id="UP000004995">
    <property type="component" value="Unassembled WGS sequence"/>
</dbReference>
<dbReference type="HOGENOM" id="CLU_062935_1_0_1"/>
<evidence type="ECO:0000313" key="5">
    <source>
        <dbReference type="Proteomes" id="UP000004995"/>
    </source>
</evidence>
<reference evidence="5" key="1">
    <citation type="journal article" date="2012" name="Nat. Biotechnol.">
        <title>Reference genome sequence of the model plant Setaria.</title>
        <authorList>
            <person name="Bennetzen J.L."/>
            <person name="Schmutz J."/>
            <person name="Wang H."/>
            <person name="Percifield R."/>
            <person name="Hawkins J."/>
            <person name="Pontaroli A.C."/>
            <person name="Estep M."/>
            <person name="Feng L."/>
            <person name="Vaughn J.N."/>
            <person name="Grimwood J."/>
            <person name="Jenkins J."/>
            <person name="Barry K."/>
            <person name="Lindquist E."/>
            <person name="Hellsten U."/>
            <person name="Deshpande S."/>
            <person name="Wang X."/>
            <person name="Wu X."/>
            <person name="Mitros T."/>
            <person name="Triplett J."/>
            <person name="Yang X."/>
            <person name="Ye C.Y."/>
            <person name="Mauro-Herrera M."/>
            <person name="Wang L."/>
            <person name="Li P."/>
            <person name="Sharma M."/>
            <person name="Sharma R."/>
            <person name="Ronald P.C."/>
            <person name="Panaud O."/>
            <person name="Kellogg E.A."/>
            <person name="Brutnell T.P."/>
            <person name="Doust A.N."/>
            <person name="Tuskan G.A."/>
            <person name="Rokhsar D."/>
            <person name="Devos K.M."/>
        </authorList>
    </citation>
    <scope>NUCLEOTIDE SEQUENCE [LARGE SCALE GENOMIC DNA]</scope>
    <source>
        <strain evidence="5">cv. Yugu1</strain>
    </source>
</reference>
<accession>K3XYE3</accession>
<dbReference type="GO" id="GO:0006952">
    <property type="term" value="P:defense response"/>
    <property type="evidence" value="ECO:0007669"/>
    <property type="project" value="InterPro"/>
</dbReference>
<dbReference type="PANTHER" id="PTHR31745:SF2">
    <property type="entry name" value="SINGLE-STRANDED DNA-BINDING PROTEIN WHY1, CHLOROPLASTIC"/>
    <property type="match status" value="1"/>
</dbReference>
<evidence type="ECO:0000256" key="1">
    <source>
        <dbReference type="ARBA" id="ARBA00006061"/>
    </source>
</evidence>
<organism evidence="4 5">
    <name type="scientific">Setaria italica</name>
    <name type="common">Foxtail millet</name>
    <name type="synonym">Panicum italicum</name>
    <dbReference type="NCBI Taxonomy" id="4555"/>
    <lineage>
        <taxon>Eukaryota</taxon>
        <taxon>Viridiplantae</taxon>
        <taxon>Streptophyta</taxon>
        <taxon>Embryophyta</taxon>
        <taxon>Tracheophyta</taxon>
        <taxon>Spermatophyta</taxon>
        <taxon>Magnoliopsida</taxon>
        <taxon>Liliopsida</taxon>
        <taxon>Poales</taxon>
        <taxon>Poaceae</taxon>
        <taxon>PACMAD clade</taxon>
        <taxon>Panicoideae</taxon>
        <taxon>Panicodae</taxon>
        <taxon>Paniceae</taxon>
        <taxon>Cenchrinae</taxon>
        <taxon>Setaria</taxon>
    </lineage>
</organism>
<evidence type="ECO:0000256" key="2">
    <source>
        <dbReference type="ARBA" id="ARBA00022946"/>
    </source>
</evidence>
<dbReference type="OMA" id="IGWSAFA"/>
<dbReference type="EnsemblPlants" id="KQL09267">
    <property type="protein sequence ID" value="KQL09267"/>
    <property type="gene ID" value="SETIT_006951mg"/>
</dbReference>
<name>K3XYE3_SETIT</name>
<proteinExistence type="inferred from homology"/>
<dbReference type="EMBL" id="AGNK02002195">
    <property type="status" value="NOT_ANNOTATED_CDS"/>
    <property type="molecule type" value="Genomic_DNA"/>
</dbReference>
<comment type="similarity">
    <text evidence="1">Belongs to the Whirly family.</text>
</comment>
<sequence>MQRVRWRHHAHSLGWAMINPFAGWHPTRPRRRHLVRNPFGDMPPPAPLFLSLPSPPPPLLPVHHHPKAPQALSLAPPLASSRKAALPACPVASSRHSDYFDPRAPPPPPPPRGDGGYGRPPNGAHEGRVFTSYSIYKGKAALSFDPRPPQFVPLDSGAYKVAKEGFVLLQFAPAVATRQYDWTRKQVFSLSVWEIGTLLTLGPTDSCEFFHDPFKGRSEEGKVRKVLKVEPTPDGNGRFFNLSVQNRLLNVDESIYIPITKGEFAVIVSTFNYIIPHLMGWSTFTSSIKPEDSRSYNRPQSTPEYEWRR</sequence>
<dbReference type="InParanoid" id="K3XYE3"/>
<dbReference type="Pfam" id="PF08536">
    <property type="entry name" value="Whirly"/>
    <property type="match status" value="1"/>
</dbReference>
<reference evidence="4" key="2">
    <citation type="submission" date="2018-08" db="UniProtKB">
        <authorList>
            <consortium name="EnsemblPlants"/>
        </authorList>
    </citation>
    <scope>IDENTIFICATION</scope>
    <source>
        <strain evidence="4">Yugu1</strain>
    </source>
</reference>
<dbReference type="SUPFAM" id="SSF54447">
    <property type="entry name" value="ssDNA-binding transcriptional regulator domain"/>
    <property type="match status" value="1"/>
</dbReference>
<dbReference type="FunFam" id="2.30.31.10:FF:000002">
    <property type="entry name" value="Single-stranded DNA-binding protein WHY2, mitochondrial"/>
    <property type="match status" value="1"/>
</dbReference>
<feature type="region of interest" description="Disordered" evidence="3">
    <location>
        <begin position="288"/>
        <end position="309"/>
    </location>
</feature>
<dbReference type="Gramene" id="KQL09267">
    <property type="protein sequence ID" value="KQL09267"/>
    <property type="gene ID" value="SETIT_006951mg"/>
</dbReference>
<protein>
    <submittedName>
        <fullName evidence="4">Uncharacterized protein</fullName>
    </submittedName>
</protein>
<evidence type="ECO:0000256" key="3">
    <source>
        <dbReference type="SAM" id="MobiDB-lite"/>
    </source>
</evidence>